<protein>
    <submittedName>
        <fullName evidence="3">SAF domain-containing protein</fullName>
    </submittedName>
</protein>
<accession>A0ABU8RP34</accession>
<sequence>MALRRIGGRGGGGRTGGVTAPVAPARRVPWRHGITALRIRRLVGAVLLAAAAGTAVEALLPEDDVRTPSVLAAATDLPAGHVLAADDLVPVALPDDLVPAGALDPSHADGVAGRRLAGPVGAGEVVTGVRLAGRGLLAGQPAGTVALAVPVLPASADLVRPGDDVAVLTSATDPLTGALLSPDDPATRGATVGDLTAPGAPAPRAVVLDVPAAAAAGALGGVGASAGDGVVVLAVSATDAQQLAQAAAGGPPVVLAVLP</sequence>
<evidence type="ECO:0000313" key="4">
    <source>
        <dbReference type="Proteomes" id="UP001387100"/>
    </source>
</evidence>
<organism evidence="3 4">
    <name type="scientific">Pseudokineococcus basanitobsidens</name>
    <dbReference type="NCBI Taxonomy" id="1926649"/>
    <lineage>
        <taxon>Bacteria</taxon>
        <taxon>Bacillati</taxon>
        <taxon>Actinomycetota</taxon>
        <taxon>Actinomycetes</taxon>
        <taxon>Kineosporiales</taxon>
        <taxon>Kineosporiaceae</taxon>
        <taxon>Pseudokineococcus</taxon>
    </lineage>
</organism>
<dbReference type="InterPro" id="IPR013974">
    <property type="entry name" value="SAF"/>
</dbReference>
<name>A0ABU8RP34_9ACTN</name>
<feature type="domain" description="SAF" evidence="2">
    <location>
        <begin position="68"/>
        <end position="132"/>
    </location>
</feature>
<evidence type="ECO:0000256" key="1">
    <source>
        <dbReference type="SAM" id="MobiDB-lite"/>
    </source>
</evidence>
<dbReference type="Proteomes" id="UP001387100">
    <property type="component" value="Unassembled WGS sequence"/>
</dbReference>
<evidence type="ECO:0000259" key="2">
    <source>
        <dbReference type="SMART" id="SM00858"/>
    </source>
</evidence>
<feature type="region of interest" description="Disordered" evidence="1">
    <location>
        <begin position="1"/>
        <end position="20"/>
    </location>
</feature>
<dbReference type="RefSeq" id="WP_339576249.1">
    <property type="nucleotide sequence ID" value="NZ_JBBIAA010000037.1"/>
</dbReference>
<proteinExistence type="predicted"/>
<comment type="caution">
    <text evidence="3">The sequence shown here is derived from an EMBL/GenBank/DDBJ whole genome shotgun (WGS) entry which is preliminary data.</text>
</comment>
<reference evidence="3 4" key="1">
    <citation type="journal article" date="2017" name="Int. J. Syst. Evol. Microbiol.">
        <title>Pseudokineococcus basanitobsidens sp. nov., isolated from volcanic rock.</title>
        <authorList>
            <person name="Lee D.W."/>
            <person name="Park M.Y."/>
            <person name="Kim J.J."/>
            <person name="Kim B.S."/>
        </authorList>
    </citation>
    <scope>NUCLEOTIDE SEQUENCE [LARGE SCALE GENOMIC DNA]</scope>
    <source>
        <strain evidence="3 4">DSM 103726</strain>
    </source>
</reference>
<evidence type="ECO:0000313" key="3">
    <source>
        <dbReference type="EMBL" id="MEJ5946870.1"/>
    </source>
</evidence>
<dbReference type="CDD" id="cd11614">
    <property type="entry name" value="SAF_CpaB_FlgA_like"/>
    <property type="match status" value="1"/>
</dbReference>
<gene>
    <name evidence="3" type="ORF">WDZ17_16360</name>
</gene>
<dbReference type="Pfam" id="PF08666">
    <property type="entry name" value="SAF"/>
    <property type="match status" value="1"/>
</dbReference>
<dbReference type="SMART" id="SM00858">
    <property type="entry name" value="SAF"/>
    <property type="match status" value="1"/>
</dbReference>
<dbReference type="EMBL" id="JBBIAA010000037">
    <property type="protein sequence ID" value="MEJ5946870.1"/>
    <property type="molecule type" value="Genomic_DNA"/>
</dbReference>
<keyword evidence="4" id="KW-1185">Reference proteome</keyword>